<evidence type="ECO:0000256" key="4">
    <source>
        <dbReference type="PROSITE-ProRule" id="PRU00175"/>
    </source>
</evidence>
<dbReference type="EMBL" id="CAJVPJ010000683">
    <property type="protein sequence ID" value="CAG8548757.1"/>
    <property type="molecule type" value="Genomic_DNA"/>
</dbReference>
<gene>
    <name evidence="7" type="ORF">POCULU_LOCUS4911</name>
</gene>
<dbReference type="PANTHER" id="PTHR45969">
    <property type="entry name" value="RING ZINC FINGER PROTEIN-RELATED"/>
    <property type="match status" value="1"/>
</dbReference>
<dbReference type="PANTHER" id="PTHR45969:SF69">
    <property type="entry name" value="FINGER DOMAIN PROTEIN, PUTATIVE (AFU_ORTHOLOGUE AFUA_3G12190)-RELATED"/>
    <property type="match status" value="1"/>
</dbReference>
<comment type="caution">
    <text evidence="7">The sequence shown here is derived from an EMBL/GenBank/DDBJ whole genome shotgun (WGS) entry which is preliminary data.</text>
</comment>
<dbReference type="GO" id="GO:0008270">
    <property type="term" value="F:zinc ion binding"/>
    <property type="evidence" value="ECO:0007669"/>
    <property type="project" value="UniProtKB-KW"/>
</dbReference>
<keyword evidence="2 4" id="KW-0863">Zinc-finger</keyword>
<dbReference type="PROSITE" id="PS50089">
    <property type="entry name" value="ZF_RING_2"/>
    <property type="match status" value="2"/>
</dbReference>
<dbReference type="PROSITE" id="PS00518">
    <property type="entry name" value="ZF_RING_1"/>
    <property type="match status" value="1"/>
</dbReference>
<dbReference type="GO" id="GO:0016567">
    <property type="term" value="P:protein ubiquitination"/>
    <property type="evidence" value="ECO:0007669"/>
    <property type="project" value="TreeGrafter"/>
</dbReference>
<sequence>STWTFVDIVNMFEGQPPSPQNQANGQNAQFQQAGIPQFPLPNIPLQPGEAPSSPFIQFMVYTVPSANTNDNPPTPIIIFTQPFFPMGPPQKPRASESAMKALPIVKITDEHTGSQATCPICLDQFMVESVVRQLPCQHMYCEECIFEWLRVNNTCPMCRKGIESEEEEKARLQRDAANNNRDNGNIHGHSHINNSTTQSTTPVSDQRYTFSMSNLQHNPSLPHHHHSESTNCAFAGIGCCGETDTGACTSTIALPQCHHRFHASCLRTNLLVEGYSLDSSRLDFRCPMCRTNASVETEALKLNSAM</sequence>
<dbReference type="CDD" id="cd16448">
    <property type="entry name" value="RING-H2"/>
    <property type="match status" value="1"/>
</dbReference>
<evidence type="ECO:0000313" key="8">
    <source>
        <dbReference type="Proteomes" id="UP000789572"/>
    </source>
</evidence>
<dbReference type="InterPro" id="IPR017907">
    <property type="entry name" value="Znf_RING_CS"/>
</dbReference>
<dbReference type="Proteomes" id="UP000789572">
    <property type="component" value="Unassembled WGS sequence"/>
</dbReference>
<dbReference type="SUPFAM" id="SSF57850">
    <property type="entry name" value="RING/U-box"/>
    <property type="match status" value="2"/>
</dbReference>
<dbReference type="InterPro" id="IPR013083">
    <property type="entry name" value="Znf_RING/FYVE/PHD"/>
</dbReference>
<dbReference type="CDD" id="cd16454">
    <property type="entry name" value="RING-H2_PA-TM-RING"/>
    <property type="match status" value="1"/>
</dbReference>
<feature type="domain" description="RING-type" evidence="6">
    <location>
        <begin position="118"/>
        <end position="159"/>
    </location>
</feature>
<evidence type="ECO:0000256" key="5">
    <source>
        <dbReference type="SAM" id="MobiDB-lite"/>
    </source>
</evidence>
<accession>A0A9N9B117</accession>
<feature type="domain" description="RING-type" evidence="6">
    <location>
        <begin position="240"/>
        <end position="290"/>
    </location>
</feature>
<dbReference type="Gene3D" id="3.30.40.10">
    <property type="entry name" value="Zinc/RING finger domain, C3HC4 (zinc finger)"/>
    <property type="match status" value="2"/>
</dbReference>
<reference evidence="7" key="1">
    <citation type="submission" date="2021-06" db="EMBL/GenBank/DDBJ databases">
        <authorList>
            <person name="Kallberg Y."/>
            <person name="Tangrot J."/>
            <person name="Rosling A."/>
        </authorList>
    </citation>
    <scope>NUCLEOTIDE SEQUENCE</scope>
    <source>
        <strain evidence="7">IA702</strain>
    </source>
</reference>
<evidence type="ECO:0000313" key="7">
    <source>
        <dbReference type="EMBL" id="CAG8548757.1"/>
    </source>
</evidence>
<organism evidence="7 8">
    <name type="scientific">Paraglomus occultum</name>
    <dbReference type="NCBI Taxonomy" id="144539"/>
    <lineage>
        <taxon>Eukaryota</taxon>
        <taxon>Fungi</taxon>
        <taxon>Fungi incertae sedis</taxon>
        <taxon>Mucoromycota</taxon>
        <taxon>Glomeromycotina</taxon>
        <taxon>Glomeromycetes</taxon>
        <taxon>Paraglomerales</taxon>
        <taxon>Paraglomeraceae</taxon>
        <taxon>Paraglomus</taxon>
    </lineage>
</organism>
<dbReference type="AlphaFoldDB" id="A0A9N9B117"/>
<dbReference type="SMART" id="SM00184">
    <property type="entry name" value="RING"/>
    <property type="match status" value="2"/>
</dbReference>
<dbReference type="GO" id="GO:0061630">
    <property type="term" value="F:ubiquitin protein ligase activity"/>
    <property type="evidence" value="ECO:0007669"/>
    <property type="project" value="TreeGrafter"/>
</dbReference>
<feature type="non-terminal residue" evidence="7">
    <location>
        <position position="306"/>
    </location>
</feature>
<evidence type="ECO:0000256" key="1">
    <source>
        <dbReference type="ARBA" id="ARBA00022723"/>
    </source>
</evidence>
<feature type="region of interest" description="Disordered" evidence="5">
    <location>
        <begin position="179"/>
        <end position="203"/>
    </location>
</feature>
<protein>
    <submittedName>
        <fullName evidence="7">3296_t:CDS:1</fullName>
    </submittedName>
</protein>
<evidence type="ECO:0000256" key="2">
    <source>
        <dbReference type="ARBA" id="ARBA00022771"/>
    </source>
</evidence>
<dbReference type="Pfam" id="PF13639">
    <property type="entry name" value="zf-RING_2"/>
    <property type="match status" value="1"/>
</dbReference>
<keyword evidence="3" id="KW-0862">Zinc</keyword>
<evidence type="ECO:0000256" key="3">
    <source>
        <dbReference type="ARBA" id="ARBA00022833"/>
    </source>
</evidence>
<dbReference type="InterPro" id="IPR001841">
    <property type="entry name" value="Znf_RING"/>
</dbReference>
<keyword evidence="8" id="KW-1185">Reference proteome</keyword>
<proteinExistence type="predicted"/>
<name>A0A9N9B117_9GLOM</name>
<feature type="compositionally biased region" description="Low complexity" evidence="5">
    <location>
        <begin position="179"/>
        <end position="195"/>
    </location>
</feature>
<dbReference type="OrthoDB" id="8062037at2759"/>
<keyword evidence="1" id="KW-0479">Metal-binding</keyword>
<evidence type="ECO:0000259" key="6">
    <source>
        <dbReference type="PROSITE" id="PS50089"/>
    </source>
</evidence>